<feature type="region of interest" description="Disordered" evidence="1">
    <location>
        <begin position="1"/>
        <end position="26"/>
    </location>
</feature>
<evidence type="ECO:0008006" key="6">
    <source>
        <dbReference type="Google" id="ProtNLM"/>
    </source>
</evidence>
<feature type="domain" description="DUF4503" evidence="3">
    <location>
        <begin position="205"/>
        <end position="591"/>
    </location>
</feature>
<dbReference type="Ensembl" id="ENSNMLT00000005100.1">
    <property type="protein sequence ID" value="ENSNMLP00000004450.1"/>
    <property type="gene ID" value="ENSNMLG00000003285.1"/>
</dbReference>
<dbReference type="GO" id="GO:0005654">
    <property type="term" value="C:nucleoplasm"/>
    <property type="evidence" value="ECO:0007669"/>
    <property type="project" value="TreeGrafter"/>
</dbReference>
<protein>
    <recommendedName>
        <fullName evidence="6">Scaffold protein involved in DNA repair</fullName>
    </recommendedName>
</protein>
<organism evidence="4 5">
    <name type="scientific">Neogobius melanostomus</name>
    <name type="common">round goby</name>
    <dbReference type="NCBI Taxonomy" id="47308"/>
    <lineage>
        <taxon>Eukaryota</taxon>
        <taxon>Metazoa</taxon>
        <taxon>Chordata</taxon>
        <taxon>Craniata</taxon>
        <taxon>Vertebrata</taxon>
        <taxon>Euteleostomi</taxon>
        <taxon>Actinopterygii</taxon>
        <taxon>Neopterygii</taxon>
        <taxon>Teleostei</taxon>
        <taxon>Neoteleostei</taxon>
        <taxon>Acanthomorphata</taxon>
        <taxon>Gobiaria</taxon>
        <taxon>Gobiiformes</taxon>
        <taxon>Gobioidei</taxon>
        <taxon>Gobiidae</taxon>
        <taxon>Benthophilinae</taxon>
        <taxon>Neogobiini</taxon>
        <taxon>Neogobius</taxon>
    </lineage>
</organism>
<dbReference type="InterPro" id="IPR053054">
    <property type="entry name" value="DNA_repair-scaffolding"/>
</dbReference>
<feature type="domain" description="DUF4502" evidence="2">
    <location>
        <begin position="3"/>
        <end position="61"/>
    </location>
</feature>
<reference evidence="4" key="2">
    <citation type="submission" date="2025-09" db="UniProtKB">
        <authorList>
            <consortium name="Ensembl"/>
        </authorList>
    </citation>
    <scope>IDENTIFICATION</scope>
</reference>
<dbReference type="AlphaFoldDB" id="A0A8C6SF67"/>
<dbReference type="InterPro" id="IPR028026">
    <property type="entry name" value="DUF4502"/>
</dbReference>
<evidence type="ECO:0000313" key="5">
    <source>
        <dbReference type="Proteomes" id="UP000694523"/>
    </source>
</evidence>
<dbReference type="Pfam" id="PF14951">
    <property type="entry name" value="DUF4503"/>
    <property type="match status" value="1"/>
</dbReference>
<dbReference type="Proteomes" id="UP000694523">
    <property type="component" value="Unplaced"/>
</dbReference>
<keyword evidence="5" id="KW-1185">Reference proteome</keyword>
<accession>A0A8C6SF67</accession>
<dbReference type="InterPro" id="IPR028032">
    <property type="entry name" value="DUF4503"/>
</dbReference>
<evidence type="ECO:0000256" key="1">
    <source>
        <dbReference type="SAM" id="MobiDB-lite"/>
    </source>
</evidence>
<name>A0A8C6SF67_9GOBI</name>
<dbReference type="PANTHER" id="PTHR34347:SF1">
    <property type="entry name" value="DNA REPAIR-SCAFFOLDING PROTEIN"/>
    <property type="match status" value="1"/>
</dbReference>
<evidence type="ECO:0000313" key="4">
    <source>
        <dbReference type="Ensembl" id="ENSNMLP00000004450.1"/>
    </source>
</evidence>
<dbReference type="GO" id="GO:0000228">
    <property type="term" value="C:nuclear chromosome"/>
    <property type="evidence" value="ECO:0007669"/>
    <property type="project" value="TreeGrafter"/>
</dbReference>
<proteinExistence type="predicted"/>
<reference evidence="4" key="1">
    <citation type="submission" date="2025-08" db="UniProtKB">
        <authorList>
            <consortium name="Ensembl"/>
        </authorList>
    </citation>
    <scope>IDENTIFICATION</scope>
</reference>
<dbReference type="Pfam" id="PF14950">
    <property type="entry name" value="DUF4502"/>
    <property type="match status" value="1"/>
</dbReference>
<feature type="compositionally biased region" description="Basic and acidic residues" evidence="1">
    <location>
        <begin position="16"/>
        <end position="26"/>
    </location>
</feature>
<sequence>MRLVRCEPCTPPMPHTEGHRDEQASSEDRAPLLVLFNKETAAQLNPLPKDVIHIYPPWQSLSVEGSDCDIILNTHFSQKVSSSSKSSVASLPSPSAQKRMPYSLEKVFGLLEVCATTEDHSSKQDVQHAIGHFSLPGHCQSLLDAIEALGQAGCVGHSVEVVVQRVYSIPAPDFCSGSILKHRIKTSAVAPTAENTRTRLCVLVQDSYGMFSVVQLHLLASTDDLQKYCQMWQGKTCLLRAIKVVQRITRERHTWLFGLIHSLWPPLVPLKHLGCTPSLQTMQSEKVAGPPPSFCYLLCGQESSVEPIEDQPTSPLYFAPTVQTLKELMQSEVKSFPCSFVATVLHHKKQMGNIGQGEVWLAITDPSLQEERLEGPLRRTAAVCVNTSCALTSSVLESLHSPATHRISFRDVVKEHGIFLCTEQSVISLCPTEPSAQSSLGMLPKPVRLDALDSGVTPSSLCTVSGVIVGVDENTAYSWPACNHCGSDRLEMLPQQIFHCVSCKSFLDKPETRIQLEVILSQASLMDCTIKIKLQKKTVLSLLNTASLEGGEFSGYDVESVLGKELGPLNAYVRLITRKPSLWIGLEEISL</sequence>
<evidence type="ECO:0000259" key="2">
    <source>
        <dbReference type="Pfam" id="PF14950"/>
    </source>
</evidence>
<evidence type="ECO:0000259" key="3">
    <source>
        <dbReference type="Pfam" id="PF14951"/>
    </source>
</evidence>
<dbReference type="PANTHER" id="PTHR34347">
    <property type="entry name" value="DNA REPAIR-SCAFFOLDING PROTEIN SPIDR"/>
    <property type="match status" value="1"/>
</dbReference>
<dbReference type="GO" id="GO:0070202">
    <property type="term" value="P:regulation of establishment of protein localization to chromosome"/>
    <property type="evidence" value="ECO:0007669"/>
    <property type="project" value="TreeGrafter"/>
</dbReference>
<dbReference type="GO" id="GO:0000724">
    <property type="term" value="P:double-strand break repair via homologous recombination"/>
    <property type="evidence" value="ECO:0007669"/>
    <property type="project" value="TreeGrafter"/>
</dbReference>